<dbReference type="InterPro" id="IPR013324">
    <property type="entry name" value="RNA_pol_sigma_r3/r4-like"/>
</dbReference>
<comment type="caution">
    <text evidence="1">The sequence shown here is derived from an EMBL/GenBank/DDBJ whole genome shotgun (WGS) entry which is preliminary data.</text>
</comment>
<protein>
    <submittedName>
        <fullName evidence="1">Uncharacterized protein</fullName>
    </submittedName>
</protein>
<dbReference type="NCBIfam" id="TIGR03001">
    <property type="entry name" value="Sig-70_gmx1"/>
    <property type="match status" value="1"/>
</dbReference>
<evidence type="ECO:0000313" key="2">
    <source>
        <dbReference type="Proteomes" id="UP001595904"/>
    </source>
</evidence>
<dbReference type="EMBL" id="JBHSDU010000015">
    <property type="protein sequence ID" value="MFC4314093.1"/>
    <property type="molecule type" value="Genomic_DNA"/>
</dbReference>
<accession>A0ABV8T574</accession>
<gene>
    <name evidence="1" type="ORF">ACFPN2_33780</name>
</gene>
<dbReference type="InterPro" id="IPR011745">
    <property type="entry name" value="RNA_pol_sigma70_MYXXA"/>
</dbReference>
<sequence length="270" mass="29462">MSLASIPAERAYEIGRDTYPAIDLSRDVFIMFANARAETWKGNPDRAADMYLACACVERIPVAIAEFLATFGERIPLYLGKLARNADLVAEVRQILVTRCVIGDPDKPPALTAYSATGSLEGWLRATVVREALAINRARDRNEGEVEAALEAQIPWVDHEISLFKQIYSEPVSRAFATACAGLAAEDRALLRLHYVDGVTTAKLATMFGISRATLIRRLAATREALVDGVKAALKVASGVADQDFESILRLVKSQIDLRLSAVLKSVEDV</sequence>
<reference evidence="2" key="1">
    <citation type="journal article" date="2019" name="Int. J. Syst. Evol. Microbiol.">
        <title>The Global Catalogue of Microorganisms (GCM) 10K type strain sequencing project: providing services to taxonomists for standard genome sequencing and annotation.</title>
        <authorList>
            <consortium name="The Broad Institute Genomics Platform"/>
            <consortium name="The Broad Institute Genome Sequencing Center for Infectious Disease"/>
            <person name="Wu L."/>
            <person name="Ma J."/>
        </authorList>
    </citation>
    <scope>NUCLEOTIDE SEQUENCE [LARGE SCALE GENOMIC DNA]</scope>
    <source>
        <strain evidence="2">CGMCC 1.10759</strain>
    </source>
</reference>
<evidence type="ECO:0000313" key="1">
    <source>
        <dbReference type="EMBL" id="MFC4314093.1"/>
    </source>
</evidence>
<dbReference type="RefSeq" id="WP_380604992.1">
    <property type="nucleotide sequence ID" value="NZ_JBHSDU010000015.1"/>
</dbReference>
<organism evidence="1 2">
    <name type="scientific">Steroidobacter flavus</name>
    <dbReference type="NCBI Taxonomy" id="1842136"/>
    <lineage>
        <taxon>Bacteria</taxon>
        <taxon>Pseudomonadati</taxon>
        <taxon>Pseudomonadota</taxon>
        <taxon>Gammaproteobacteria</taxon>
        <taxon>Steroidobacterales</taxon>
        <taxon>Steroidobacteraceae</taxon>
        <taxon>Steroidobacter</taxon>
    </lineage>
</organism>
<dbReference type="SUPFAM" id="SSF88659">
    <property type="entry name" value="Sigma3 and sigma4 domains of RNA polymerase sigma factors"/>
    <property type="match status" value="1"/>
</dbReference>
<proteinExistence type="predicted"/>
<keyword evidence="2" id="KW-1185">Reference proteome</keyword>
<name>A0ABV8T574_9GAMM</name>
<dbReference type="Gene3D" id="1.10.10.10">
    <property type="entry name" value="Winged helix-like DNA-binding domain superfamily/Winged helix DNA-binding domain"/>
    <property type="match status" value="1"/>
</dbReference>
<dbReference type="Proteomes" id="UP001595904">
    <property type="component" value="Unassembled WGS sequence"/>
</dbReference>
<dbReference type="InterPro" id="IPR036388">
    <property type="entry name" value="WH-like_DNA-bd_sf"/>
</dbReference>